<comment type="caution">
    <text evidence="1">The sequence shown here is derived from an EMBL/GenBank/DDBJ whole genome shotgun (WGS) entry which is preliminary data.</text>
</comment>
<protein>
    <submittedName>
        <fullName evidence="1">Uncharacterized protein</fullName>
    </submittedName>
</protein>
<sequence>MEQLVSLSHDCPSGDPCFEKIPRQRLELGAMASQHPSADGNSAPAAAMIVDSNADDTSPVVWVHNNKLGSDEENNGVVQQIGCWRGFSPPNDLESSRSH</sequence>
<evidence type="ECO:0000313" key="1">
    <source>
        <dbReference type="EMBL" id="TGO14393.1"/>
    </source>
</evidence>
<dbReference type="EMBL" id="PQXH01000054">
    <property type="protein sequence ID" value="TGO14393.1"/>
    <property type="molecule type" value="Genomic_DNA"/>
</dbReference>
<keyword evidence="2" id="KW-1185">Reference proteome</keyword>
<dbReference type="OrthoDB" id="3562187at2759"/>
<gene>
    <name evidence="1" type="ORF">BTUL_0054g00650</name>
</gene>
<reference evidence="1 2" key="1">
    <citation type="submission" date="2017-12" db="EMBL/GenBank/DDBJ databases">
        <title>Comparative genomics of Botrytis spp.</title>
        <authorList>
            <person name="Valero-Jimenez C.A."/>
            <person name="Tapia P."/>
            <person name="Veloso J."/>
            <person name="Silva-Moreno E."/>
            <person name="Staats M."/>
            <person name="Valdes J.H."/>
            <person name="Van Kan J.A.L."/>
        </authorList>
    </citation>
    <scope>NUCLEOTIDE SEQUENCE [LARGE SCALE GENOMIC DNA]</scope>
    <source>
        <strain evidence="1 2">Bt9001</strain>
    </source>
</reference>
<organism evidence="1 2">
    <name type="scientific">Botrytis tulipae</name>
    <dbReference type="NCBI Taxonomy" id="87230"/>
    <lineage>
        <taxon>Eukaryota</taxon>
        <taxon>Fungi</taxon>
        <taxon>Dikarya</taxon>
        <taxon>Ascomycota</taxon>
        <taxon>Pezizomycotina</taxon>
        <taxon>Leotiomycetes</taxon>
        <taxon>Helotiales</taxon>
        <taxon>Sclerotiniaceae</taxon>
        <taxon>Botrytis</taxon>
    </lineage>
</organism>
<evidence type="ECO:0000313" key="2">
    <source>
        <dbReference type="Proteomes" id="UP000297777"/>
    </source>
</evidence>
<dbReference type="AlphaFoldDB" id="A0A4Z1EV79"/>
<proteinExistence type="predicted"/>
<dbReference type="Proteomes" id="UP000297777">
    <property type="component" value="Unassembled WGS sequence"/>
</dbReference>
<accession>A0A4Z1EV79</accession>
<name>A0A4Z1EV79_9HELO</name>